<gene>
    <name evidence="1" type="ORF">BKA08_003155</name>
</gene>
<comment type="caution">
    <text evidence="1">The sequence shown here is derived from an EMBL/GenBank/DDBJ whole genome shotgun (WGS) entry which is preliminary data.</text>
</comment>
<protein>
    <submittedName>
        <fullName evidence="1">Uncharacterized protein</fullName>
    </submittedName>
</protein>
<dbReference type="Proteomes" id="UP000516957">
    <property type="component" value="Unassembled WGS sequence"/>
</dbReference>
<sequence>MSRMIRPPSSVLLLVGREDFAPPTSFGGAPCVATSDCVAVAVRSVDDGPTLAELTDDASRDGLADLVRLGSFEIESEGLLVLRDIYSREYETVGVEAGRVRVDVLGDDDSEPGHVVLVVGGAPPGVRRPDLRSPA</sequence>
<dbReference type="RefSeq" id="WP_179616453.1">
    <property type="nucleotide sequence ID" value="NZ_CP059163.1"/>
</dbReference>
<reference evidence="1 2" key="1">
    <citation type="submission" date="2020-07" db="EMBL/GenBank/DDBJ databases">
        <title>Sequencing the genomes of 1000 actinobacteria strains.</title>
        <authorList>
            <person name="Klenk H.-P."/>
        </authorList>
    </citation>
    <scope>NUCLEOTIDE SEQUENCE [LARGE SCALE GENOMIC DNA]</scope>
    <source>
        <strain evidence="1 2">DSM 18965</strain>
    </source>
</reference>
<name>A0A7Y9F3F4_9ACTN</name>
<dbReference type="EMBL" id="JACCBE010000001">
    <property type="protein sequence ID" value="NYD58917.1"/>
    <property type="molecule type" value="Genomic_DNA"/>
</dbReference>
<keyword evidence="2" id="KW-1185">Reference proteome</keyword>
<dbReference type="AlphaFoldDB" id="A0A7Y9F3F4"/>
<evidence type="ECO:0000313" key="2">
    <source>
        <dbReference type="Proteomes" id="UP000516957"/>
    </source>
</evidence>
<accession>A0A7Y9F3F4</accession>
<organism evidence="1 2">
    <name type="scientific">Nocardioides marinisabuli</name>
    <dbReference type="NCBI Taxonomy" id="419476"/>
    <lineage>
        <taxon>Bacteria</taxon>
        <taxon>Bacillati</taxon>
        <taxon>Actinomycetota</taxon>
        <taxon>Actinomycetes</taxon>
        <taxon>Propionibacteriales</taxon>
        <taxon>Nocardioidaceae</taxon>
        <taxon>Nocardioides</taxon>
    </lineage>
</organism>
<proteinExistence type="predicted"/>
<evidence type="ECO:0000313" key="1">
    <source>
        <dbReference type="EMBL" id="NYD58917.1"/>
    </source>
</evidence>